<dbReference type="InterPro" id="IPR006860">
    <property type="entry name" value="FecR"/>
</dbReference>
<dbReference type="Gene3D" id="2.60.120.1440">
    <property type="match status" value="1"/>
</dbReference>
<comment type="caution">
    <text evidence="3">The sequence shown here is derived from an EMBL/GenBank/DDBJ whole genome shotgun (WGS) entry which is preliminary data.</text>
</comment>
<dbReference type="Pfam" id="PF04773">
    <property type="entry name" value="FecR"/>
    <property type="match status" value="1"/>
</dbReference>
<accession>A0ABW8EXJ8</accession>
<keyword evidence="1" id="KW-0812">Transmembrane</keyword>
<gene>
    <name evidence="3" type="ORF">ACIPEN_06880</name>
</gene>
<evidence type="ECO:0000256" key="1">
    <source>
        <dbReference type="SAM" id="Phobius"/>
    </source>
</evidence>
<keyword evidence="1" id="KW-0472">Membrane</keyword>
<proteinExistence type="predicted"/>
<dbReference type="RefSeq" id="WP_402699173.1">
    <property type="nucleotide sequence ID" value="NZ_JBIUZV010000003.1"/>
</dbReference>
<reference evidence="3 4" key="1">
    <citation type="submission" date="2024-10" db="EMBL/GenBank/DDBJ databases">
        <title>The Natural Products Discovery Center: Release of the First 8490 Sequenced Strains for Exploring Actinobacteria Biosynthetic Diversity.</title>
        <authorList>
            <person name="Kalkreuter E."/>
            <person name="Kautsar S.A."/>
            <person name="Yang D."/>
            <person name="Bader C.D."/>
            <person name="Teijaro C.N."/>
            <person name="Fluegel L."/>
            <person name="Davis C.M."/>
            <person name="Simpson J.R."/>
            <person name="Lauterbach L."/>
            <person name="Steele A.D."/>
            <person name="Gui C."/>
            <person name="Meng S."/>
            <person name="Li G."/>
            <person name="Viehrig K."/>
            <person name="Ye F."/>
            <person name="Su P."/>
            <person name="Kiefer A.F."/>
            <person name="Nichols A."/>
            <person name="Cepeda A.J."/>
            <person name="Yan W."/>
            <person name="Fan B."/>
            <person name="Jiang Y."/>
            <person name="Adhikari A."/>
            <person name="Zheng C.-J."/>
            <person name="Schuster L."/>
            <person name="Cowan T.M."/>
            <person name="Smanski M.J."/>
            <person name="Chevrette M.G."/>
            <person name="De Carvalho L.P.S."/>
            <person name="Shen B."/>
        </authorList>
    </citation>
    <scope>NUCLEOTIDE SEQUENCE [LARGE SCALE GENOMIC DNA]</scope>
    <source>
        <strain evidence="3 4">NPDC087045</strain>
    </source>
</reference>
<keyword evidence="1" id="KW-1133">Transmembrane helix</keyword>
<dbReference type="PANTHER" id="PTHR30273:SF2">
    <property type="entry name" value="PROTEIN FECR"/>
    <property type="match status" value="1"/>
</dbReference>
<sequence length="343" mass="38067">MTELALTADERLVLHALELIVKIELQGAAGADRLNRKLAQWRAADTRHEQAWCEAMTRWTALSGMGNELRAHFPQVNQDGKNRRISRRRLLAWTLGTVGLASLGSGGSWYLHQPLYARSFRTGHTQTLVVTLPDAAGAATAATSLELNARTGIDVRLFRSRRLVILEQGDVRFSVLHDRSRPFFVQAGAGTVMVRGTTFTVSCRAGALTVAVEEGHVSFYRESSAEKIDPERTLADAELFGGQLLHLRDGTLEVLRQADASAVADWRNGWLNFNDVPLDEALAQINAYRQNPIRLADARAGMQRLTGRFRVASSYDMPRILTEILPLQSRTLPDGEVELRSRS</sequence>
<dbReference type="Proteomes" id="UP001617427">
    <property type="component" value="Unassembled WGS sequence"/>
</dbReference>
<evidence type="ECO:0000313" key="4">
    <source>
        <dbReference type="Proteomes" id="UP001617427"/>
    </source>
</evidence>
<dbReference type="PIRSF" id="PIRSF018266">
    <property type="entry name" value="FecR"/>
    <property type="match status" value="1"/>
</dbReference>
<evidence type="ECO:0000259" key="2">
    <source>
        <dbReference type="Pfam" id="PF04773"/>
    </source>
</evidence>
<dbReference type="PANTHER" id="PTHR30273">
    <property type="entry name" value="PERIPLASMIC SIGNAL SENSOR AND SIGMA FACTOR ACTIVATOR FECR-RELATED"/>
    <property type="match status" value="1"/>
</dbReference>
<organism evidence="3 4">
    <name type="scientific">Herbaspirillum chlorophenolicum</name>
    <dbReference type="NCBI Taxonomy" id="211589"/>
    <lineage>
        <taxon>Bacteria</taxon>
        <taxon>Pseudomonadati</taxon>
        <taxon>Pseudomonadota</taxon>
        <taxon>Betaproteobacteria</taxon>
        <taxon>Burkholderiales</taxon>
        <taxon>Oxalobacteraceae</taxon>
        <taxon>Herbaspirillum</taxon>
    </lineage>
</organism>
<feature type="transmembrane region" description="Helical" evidence="1">
    <location>
        <begin position="90"/>
        <end position="111"/>
    </location>
</feature>
<keyword evidence="4" id="KW-1185">Reference proteome</keyword>
<feature type="domain" description="FecR protein" evidence="2">
    <location>
        <begin position="121"/>
        <end position="217"/>
    </location>
</feature>
<protein>
    <submittedName>
        <fullName evidence="3">FecR family protein</fullName>
    </submittedName>
</protein>
<name>A0ABW8EXJ8_9BURK</name>
<dbReference type="EMBL" id="JBIUZV010000003">
    <property type="protein sequence ID" value="MFJ3045534.1"/>
    <property type="molecule type" value="Genomic_DNA"/>
</dbReference>
<evidence type="ECO:0000313" key="3">
    <source>
        <dbReference type="EMBL" id="MFJ3045534.1"/>
    </source>
</evidence>
<dbReference type="InterPro" id="IPR012373">
    <property type="entry name" value="Ferrdict_sens_TM"/>
</dbReference>